<gene>
    <name evidence="8" type="primary">dsrP</name>
    <name evidence="8" type="ORF">RSDT_0783</name>
</gene>
<evidence type="ECO:0000256" key="3">
    <source>
        <dbReference type="ARBA" id="ARBA00022475"/>
    </source>
</evidence>
<dbReference type="Proteomes" id="UP000242645">
    <property type="component" value="Chromosome"/>
</dbReference>
<proteinExistence type="inferred from homology"/>
<organism evidence="8 9">
    <name type="scientific">Candidatus Desulfovibrio trichonymphae</name>
    <dbReference type="NCBI Taxonomy" id="1725232"/>
    <lineage>
        <taxon>Bacteria</taxon>
        <taxon>Pseudomonadati</taxon>
        <taxon>Thermodesulfobacteriota</taxon>
        <taxon>Desulfovibrionia</taxon>
        <taxon>Desulfovibrionales</taxon>
        <taxon>Desulfovibrionaceae</taxon>
        <taxon>Desulfovibrio</taxon>
    </lineage>
</organism>
<evidence type="ECO:0000256" key="7">
    <source>
        <dbReference type="SAM" id="Phobius"/>
    </source>
</evidence>
<dbReference type="Gene3D" id="1.20.1630.10">
    <property type="entry name" value="Formate dehydrogenase/DMSO reductase domain"/>
    <property type="match status" value="1"/>
</dbReference>
<evidence type="ECO:0000256" key="2">
    <source>
        <dbReference type="ARBA" id="ARBA00008929"/>
    </source>
</evidence>
<keyword evidence="6 7" id="KW-0472">Membrane</keyword>
<dbReference type="OrthoDB" id="9768846at2"/>
<comment type="similarity">
    <text evidence="2">Belongs to the NrfD family.</text>
</comment>
<dbReference type="GO" id="GO:0005886">
    <property type="term" value="C:plasma membrane"/>
    <property type="evidence" value="ECO:0007669"/>
    <property type="project" value="UniProtKB-SubCell"/>
</dbReference>
<keyword evidence="5 7" id="KW-1133">Transmembrane helix</keyword>
<evidence type="ECO:0000256" key="4">
    <source>
        <dbReference type="ARBA" id="ARBA00022692"/>
    </source>
</evidence>
<feature type="transmembrane region" description="Helical" evidence="7">
    <location>
        <begin position="239"/>
        <end position="263"/>
    </location>
</feature>
<dbReference type="RefSeq" id="WP_096399809.1">
    <property type="nucleotide sequence ID" value="NZ_AP017368.1"/>
</dbReference>
<evidence type="ECO:0000256" key="5">
    <source>
        <dbReference type="ARBA" id="ARBA00022989"/>
    </source>
</evidence>
<dbReference type="KEGG" id="dtr:RSDT_0783"/>
<feature type="transmembrane region" description="Helical" evidence="7">
    <location>
        <begin position="160"/>
        <end position="185"/>
    </location>
</feature>
<dbReference type="PROSITE" id="PS51257">
    <property type="entry name" value="PROKAR_LIPOPROTEIN"/>
    <property type="match status" value="1"/>
</dbReference>
<feature type="transmembrane region" description="Helical" evidence="7">
    <location>
        <begin position="86"/>
        <end position="105"/>
    </location>
</feature>
<accession>A0A1J1DR19</accession>
<keyword evidence="4 7" id="KW-0812">Transmembrane</keyword>
<dbReference type="PANTHER" id="PTHR43044:SF2">
    <property type="entry name" value="POLYSULPHIDE REDUCTASE NRFD"/>
    <property type="match status" value="1"/>
</dbReference>
<keyword evidence="9" id="KW-1185">Reference proteome</keyword>
<sequence length="389" mass="43362">MLEKLLSGPKTYYAWLLFLLCVIAGCGLVYLQQLRTGMTITGMSRDVSWGLYISQFTYFVGVAASAVMLVLPAYFHHYVKFKRMIIFGEFMAVAAVVMCALFIVVDMGQPQRLLNVILHPAPNSVMFYDMLVLIGYLMLNIVIGWVTLEAERLGVEPPKWIKPLIYLSILWAFSIHTVTAFLYAGVPGRHYWLTAIMAARFLSSAFCSGPAILLLLVFLTRRLTGFDPGKDAVKTLSTIIVYAMCINVFFYLLELFTAFYSNIPGHQEPISFLFTGHGGHLAWVSRWMWAAVAMAFLSLALLIPPSLRNNHALLPFALAMLVAATWIDKGLGLLIGGFTPNMYETITPYMPTFRETAVTFGIYAVGALVLSLLWKIALGVKQEANNFGD</sequence>
<feature type="transmembrane region" description="Helical" evidence="7">
    <location>
        <begin position="191"/>
        <end position="219"/>
    </location>
</feature>
<feature type="transmembrane region" description="Helical" evidence="7">
    <location>
        <begin position="316"/>
        <end position="338"/>
    </location>
</feature>
<evidence type="ECO:0000313" key="8">
    <source>
        <dbReference type="EMBL" id="BAV92295.1"/>
    </source>
</evidence>
<keyword evidence="3" id="KW-1003">Cell membrane</keyword>
<evidence type="ECO:0000313" key="9">
    <source>
        <dbReference type="Proteomes" id="UP000242645"/>
    </source>
</evidence>
<protein>
    <submittedName>
        <fullName evidence="8">Hdr-like menaquinol oxidoreductase, integral transmembrane subunit DsrP</fullName>
    </submittedName>
</protein>
<dbReference type="PANTHER" id="PTHR43044">
    <property type="match status" value="1"/>
</dbReference>
<dbReference type="InterPro" id="IPR054823">
    <property type="entry name" value="DsrP-like"/>
</dbReference>
<dbReference type="Pfam" id="PF03916">
    <property type="entry name" value="NrfD"/>
    <property type="match status" value="1"/>
</dbReference>
<comment type="subcellular location">
    <subcellularLocation>
        <location evidence="1">Cell membrane</location>
        <topology evidence="1">Multi-pass membrane protein</topology>
    </subcellularLocation>
</comment>
<dbReference type="AlphaFoldDB" id="A0A1J1DR19"/>
<evidence type="ECO:0000256" key="6">
    <source>
        <dbReference type="ARBA" id="ARBA00023136"/>
    </source>
</evidence>
<evidence type="ECO:0000256" key="1">
    <source>
        <dbReference type="ARBA" id="ARBA00004651"/>
    </source>
</evidence>
<dbReference type="EMBL" id="AP017368">
    <property type="protein sequence ID" value="BAV92295.1"/>
    <property type="molecule type" value="Genomic_DNA"/>
</dbReference>
<dbReference type="InterPro" id="IPR005614">
    <property type="entry name" value="NrfD-like"/>
</dbReference>
<feature type="transmembrane region" description="Helical" evidence="7">
    <location>
        <begin position="125"/>
        <end position="148"/>
    </location>
</feature>
<reference evidence="8 9" key="1">
    <citation type="journal article" date="2017" name="ISME J.">
        <title>Genome of 'Ca. Desulfovibrio trichonymphae', an H2-oxidizing bacterium in a tripartite symbiotic system within a protist cell in the termite gut.</title>
        <authorList>
            <person name="Kuwahara H."/>
            <person name="Yuki M."/>
            <person name="Izawa K."/>
            <person name="Ohkuma M."/>
            <person name="Hongoh Y."/>
        </authorList>
    </citation>
    <scope>NUCLEOTIDE SEQUENCE [LARGE SCALE GENOMIC DNA]</scope>
    <source>
        <strain evidence="8 9">Rs-N31</strain>
    </source>
</reference>
<feature type="transmembrane region" description="Helical" evidence="7">
    <location>
        <begin position="12"/>
        <end position="31"/>
    </location>
</feature>
<name>A0A1J1DR19_9BACT</name>
<feature type="transmembrane region" description="Helical" evidence="7">
    <location>
        <begin position="51"/>
        <end position="74"/>
    </location>
</feature>
<feature type="transmembrane region" description="Helical" evidence="7">
    <location>
        <begin position="358"/>
        <end position="378"/>
    </location>
</feature>
<dbReference type="NCBIfam" id="NF045798">
    <property type="entry name" value="DsrP"/>
    <property type="match status" value="1"/>
</dbReference>
<feature type="transmembrane region" description="Helical" evidence="7">
    <location>
        <begin position="283"/>
        <end position="304"/>
    </location>
</feature>